<organism evidence="11 12">
    <name type="scientific">Stomoxys calcitrans</name>
    <name type="common">Stable fly</name>
    <name type="synonym">Conops calcitrans</name>
    <dbReference type="NCBI Taxonomy" id="35570"/>
    <lineage>
        <taxon>Eukaryota</taxon>
        <taxon>Metazoa</taxon>
        <taxon>Ecdysozoa</taxon>
        <taxon>Arthropoda</taxon>
        <taxon>Hexapoda</taxon>
        <taxon>Insecta</taxon>
        <taxon>Pterygota</taxon>
        <taxon>Neoptera</taxon>
        <taxon>Endopterygota</taxon>
        <taxon>Diptera</taxon>
        <taxon>Brachycera</taxon>
        <taxon>Muscomorpha</taxon>
        <taxon>Muscoidea</taxon>
        <taxon>Muscidae</taxon>
        <taxon>Stomoxys</taxon>
    </lineage>
</organism>
<evidence type="ECO:0000313" key="11">
    <source>
        <dbReference type="EnsemblMetazoa" id="SCAU000584-PA"/>
    </source>
</evidence>
<keyword evidence="4" id="KW-0645">Protease</keyword>
<comment type="subcellular location">
    <subcellularLocation>
        <location evidence="1">Secreted</location>
    </subcellularLocation>
</comment>
<dbReference type="STRING" id="35570.A0A1I8NNC3"/>
<evidence type="ECO:0000313" key="12">
    <source>
        <dbReference type="Proteomes" id="UP000095300"/>
    </source>
</evidence>
<keyword evidence="7" id="KW-0865">Zymogen</keyword>
<feature type="chain" id="PRO_5009325245" description="Peptidase S1 domain-containing protein" evidence="9">
    <location>
        <begin position="21"/>
        <end position="261"/>
    </location>
</feature>
<accession>A0A1I8NNC3</accession>
<dbReference type="GO" id="GO:0005576">
    <property type="term" value="C:extracellular region"/>
    <property type="evidence" value="ECO:0007669"/>
    <property type="project" value="UniProtKB-SubCell"/>
</dbReference>
<gene>
    <name evidence="11" type="primary">106091307</name>
</gene>
<evidence type="ECO:0000256" key="7">
    <source>
        <dbReference type="ARBA" id="ARBA00023145"/>
    </source>
</evidence>
<evidence type="ECO:0000256" key="3">
    <source>
        <dbReference type="ARBA" id="ARBA00022525"/>
    </source>
</evidence>
<dbReference type="PRINTS" id="PR00722">
    <property type="entry name" value="CHYMOTRYPSIN"/>
</dbReference>
<reference evidence="11" key="1">
    <citation type="submission" date="2020-05" db="UniProtKB">
        <authorList>
            <consortium name="EnsemblMetazoa"/>
        </authorList>
    </citation>
    <scope>IDENTIFICATION</scope>
    <source>
        <strain evidence="11">USDA</strain>
    </source>
</reference>
<proteinExistence type="inferred from homology"/>
<keyword evidence="8" id="KW-1015">Disulfide bond</keyword>
<feature type="signal peptide" evidence="9">
    <location>
        <begin position="1"/>
        <end position="20"/>
    </location>
</feature>
<dbReference type="VEuPathDB" id="VectorBase:SCAU000584"/>
<dbReference type="Pfam" id="PF00089">
    <property type="entry name" value="Trypsin"/>
    <property type="match status" value="1"/>
</dbReference>
<evidence type="ECO:0000256" key="5">
    <source>
        <dbReference type="ARBA" id="ARBA00022801"/>
    </source>
</evidence>
<protein>
    <recommendedName>
        <fullName evidence="10">Peptidase S1 domain-containing protein</fullName>
    </recommendedName>
</protein>
<comment type="similarity">
    <text evidence="2">Belongs to the peptidase S1 family.</text>
</comment>
<evidence type="ECO:0000259" key="10">
    <source>
        <dbReference type="PROSITE" id="PS50240"/>
    </source>
</evidence>
<evidence type="ECO:0000256" key="1">
    <source>
        <dbReference type="ARBA" id="ARBA00004613"/>
    </source>
</evidence>
<dbReference type="CDD" id="cd00190">
    <property type="entry name" value="Tryp_SPc"/>
    <property type="match status" value="1"/>
</dbReference>
<evidence type="ECO:0000256" key="9">
    <source>
        <dbReference type="SAM" id="SignalP"/>
    </source>
</evidence>
<dbReference type="Proteomes" id="UP000095300">
    <property type="component" value="Unassembled WGS sequence"/>
</dbReference>
<dbReference type="InterPro" id="IPR009003">
    <property type="entry name" value="Peptidase_S1_PA"/>
</dbReference>
<dbReference type="PANTHER" id="PTHR24276:SF91">
    <property type="entry name" value="AT26814P-RELATED"/>
    <property type="match status" value="1"/>
</dbReference>
<dbReference type="GO" id="GO:0016485">
    <property type="term" value="P:protein processing"/>
    <property type="evidence" value="ECO:0007669"/>
    <property type="project" value="UniProtKB-ARBA"/>
</dbReference>
<dbReference type="InterPro" id="IPR001314">
    <property type="entry name" value="Peptidase_S1A"/>
</dbReference>
<dbReference type="PROSITE" id="PS50240">
    <property type="entry name" value="TRYPSIN_DOM"/>
    <property type="match status" value="1"/>
</dbReference>
<dbReference type="SMART" id="SM00020">
    <property type="entry name" value="Tryp_SPc"/>
    <property type="match status" value="1"/>
</dbReference>
<evidence type="ECO:0000256" key="4">
    <source>
        <dbReference type="ARBA" id="ARBA00022670"/>
    </source>
</evidence>
<keyword evidence="9" id="KW-0732">Signal</keyword>
<feature type="domain" description="Peptidase S1" evidence="10">
    <location>
        <begin position="27"/>
        <end position="258"/>
    </location>
</feature>
<dbReference type="Gene3D" id="2.40.10.10">
    <property type="entry name" value="Trypsin-like serine proteases"/>
    <property type="match status" value="1"/>
</dbReference>
<evidence type="ECO:0000256" key="6">
    <source>
        <dbReference type="ARBA" id="ARBA00022825"/>
    </source>
</evidence>
<dbReference type="SUPFAM" id="SSF50494">
    <property type="entry name" value="Trypsin-like serine proteases"/>
    <property type="match status" value="1"/>
</dbReference>
<dbReference type="AlphaFoldDB" id="A0A1I8NNC3"/>
<evidence type="ECO:0000256" key="8">
    <source>
        <dbReference type="ARBA" id="ARBA00023157"/>
    </source>
</evidence>
<dbReference type="PANTHER" id="PTHR24276">
    <property type="entry name" value="POLYSERASE-RELATED"/>
    <property type="match status" value="1"/>
</dbReference>
<keyword evidence="12" id="KW-1185">Reference proteome</keyword>
<dbReference type="InterPro" id="IPR001254">
    <property type="entry name" value="Trypsin_dom"/>
</dbReference>
<dbReference type="GO" id="GO:0004252">
    <property type="term" value="F:serine-type endopeptidase activity"/>
    <property type="evidence" value="ECO:0007669"/>
    <property type="project" value="InterPro"/>
</dbReference>
<dbReference type="EnsemblMetazoa" id="SCAU000584-RA">
    <property type="protein sequence ID" value="SCAU000584-PA"/>
    <property type="gene ID" value="SCAU000584"/>
</dbReference>
<sequence>MAKITLGAFVLAISFAAVLTVEPDMRIVGGREVDITKYPFLVSLRYRTTPDSSYIHKCAGAIYSDRVVITAAQCLMDIGPDEKLMVVAGANSRLGLDGMLYPVSKWISHASFSTWTVDYDIGLVIIDDKFDFKHLKLSPISIAESRPLHGKLTSVAGWGYREEFGPSSPHLEEVEVPIVNNEQCTQHHGQGEITERMICAGYASGGKDSCFGDTGGPLVYKGELVGLVSWGRGCARPNFPSVYTYVASLKKWIDDTIAANM</sequence>
<dbReference type="FunFam" id="2.40.10.10:FF:000047">
    <property type="entry name" value="Trypsin eta"/>
    <property type="match status" value="1"/>
</dbReference>
<keyword evidence="5" id="KW-0378">Hydrolase</keyword>
<dbReference type="InterPro" id="IPR050430">
    <property type="entry name" value="Peptidase_S1"/>
</dbReference>
<keyword evidence="6" id="KW-0720">Serine protease</keyword>
<name>A0A1I8NNC3_STOCA</name>
<keyword evidence="3" id="KW-0964">Secreted</keyword>
<evidence type="ECO:0000256" key="2">
    <source>
        <dbReference type="ARBA" id="ARBA00007664"/>
    </source>
</evidence>
<dbReference type="InterPro" id="IPR043504">
    <property type="entry name" value="Peptidase_S1_PA_chymotrypsin"/>
</dbReference>